<evidence type="ECO:0000313" key="4">
    <source>
        <dbReference type="Proteomes" id="UP000189933"/>
    </source>
</evidence>
<keyword evidence="1" id="KW-1133">Transmembrane helix</keyword>
<dbReference type="InterPro" id="IPR053046">
    <property type="entry name" value="ABC-5_transporter"/>
</dbReference>
<name>A0A1T4SII9_9FIRM</name>
<feature type="transmembrane region" description="Helical" evidence="1">
    <location>
        <begin position="268"/>
        <end position="286"/>
    </location>
</feature>
<feature type="domain" description="DUF6449" evidence="2">
    <location>
        <begin position="470"/>
        <end position="577"/>
    </location>
</feature>
<feature type="transmembrane region" description="Helical" evidence="1">
    <location>
        <begin position="332"/>
        <end position="354"/>
    </location>
</feature>
<protein>
    <submittedName>
        <fullName evidence="3">ABC-2 type transport system permease protein</fullName>
    </submittedName>
</protein>
<dbReference type="RefSeq" id="WP_078666654.1">
    <property type="nucleotide sequence ID" value="NZ_FUXM01000060.1"/>
</dbReference>
<sequence>MTSGISSSKWVVFKSAVKRFKWLGILYAVALFLELPLVLWMELNREKSIQGNLWAEVAGKSFQSQILFHPVAHLTSIAVAVIFGLILFYYLQNERASTFFHSLPIKRWSLYWQNLLAGLTLIWLPILINGLLLYGVMAVFGVTEVQWPNHYAYDPLMETVDANLANAVSVGKLFAFWLFLNLLMTGLFYIFTVFVGMLTGNVLLQGALTFIGLILPLGLYLLIKFNLWKLLYGFPRDIDESTVLWLSPLVRYLDYQNYQLLFKSQAGYIWYVVAAVLFCLISLFLYRKRHVEAAGETLAAGWIRRVFIYGVATCATLTGGLYFSALNESSTGALYLGYFIGGVLGYIIADMIAYKSFHFYRRWKGMVVFGAVFIVLLASVKLDLYGYQKYVPEQDEVKEVFFNGLNRDSVPAVESLKGQDNIRRVRELHRQIIKLEKENRNLEKSLNRPIPDGAFRPEEPRRVMTADITYVLDSGRKVKRTYMIDMDRYREFLYPIFNSEETKRSIYGRLFKTDVKKIDELNISNYHLGKSVRIYKRAEIDEALAALKKDVLNVSYEAAVENKRPTLAMLEFIAKTSWESKYVYYNLNYYEDFKNFTAFLEKHGYMEELFLNPEDVSEIIVKKAGSAETVAVKDKQKIKVLLNWCNLEDERAYLMRQQQPVNKGMVEYYGKIVTKKGSPIFVVFDSSPYAQQLIFKMMQEK</sequence>
<feature type="transmembrane region" description="Helical" evidence="1">
    <location>
        <begin position="20"/>
        <end position="41"/>
    </location>
</feature>
<keyword evidence="1" id="KW-0812">Transmembrane</keyword>
<dbReference type="EMBL" id="FUXM01000060">
    <property type="protein sequence ID" value="SKA28134.1"/>
    <property type="molecule type" value="Genomic_DNA"/>
</dbReference>
<feature type="transmembrane region" description="Helical" evidence="1">
    <location>
        <begin position="366"/>
        <end position="387"/>
    </location>
</feature>
<keyword evidence="1" id="KW-0472">Membrane</keyword>
<dbReference type="AlphaFoldDB" id="A0A1T4SII9"/>
<keyword evidence="4" id="KW-1185">Reference proteome</keyword>
<dbReference type="Pfam" id="PF20047">
    <property type="entry name" value="DUF6449"/>
    <property type="match status" value="1"/>
</dbReference>
<evidence type="ECO:0000313" key="3">
    <source>
        <dbReference type="EMBL" id="SKA28134.1"/>
    </source>
</evidence>
<dbReference type="PANTHER" id="PTHR39177:SF1">
    <property type="entry name" value="ABC TRANSPORTER PERMEASE YTRC-RELATED"/>
    <property type="match status" value="1"/>
</dbReference>
<dbReference type="Proteomes" id="UP000189933">
    <property type="component" value="Unassembled WGS sequence"/>
</dbReference>
<evidence type="ECO:0000256" key="1">
    <source>
        <dbReference type="SAM" id="Phobius"/>
    </source>
</evidence>
<reference evidence="4" key="1">
    <citation type="submission" date="2017-02" db="EMBL/GenBank/DDBJ databases">
        <authorList>
            <person name="Varghese N."/>
            <person name="Submissions S."/>
        </authorList>
    </citation>
    <scope>NUCLEOTIDE SEQUENCE [LARGE SCALE GENOMIC DNA]</scope>
    <source>
        <strain evidence="4">DSM 16521</strain>
    </source>
</reference>
<feature type="transmembrane region" description="Helical" evidence="1">
    <location>
        <begin position="306"/>
        <end position="326"/>
    </location>
</feature>
<proteinExistence type="predicted"/>
<dbReference type="OrthoDB" id="1706490at2"/>
<gene>
    <name evidence="3" type="ORF">SAMN02745885_02706</name>
</gene>
<accession>A0A1T4SII9</accession>
<feature type="transmembrane region" description="Helical" evidence="1">
    <location>
        <begin position="202"/>
        <end position="223"/>
    </location>
</feature>
<evidence type="ECO:0000259" key="2">
    <source>
        <dbReference type="Pfam" id="PF20047"/>
    </source>
</evidence>
<feature type="transmembrane region" description="Helical" evidence="1">
    <location>
        <begin position="71"/>
        <end position="91"/>
    </location>
</feature>
<organism evidence="3 4">
    <name type="scientific">Carboxydocella sporoproducens DSM 16521</name>
    <dbReference type="NCBI Taxonomy" id="1121270"/>
    <lineage>
        <taxon>Bacteria</taxon>
        <taxon>Bacillati</taxon>
        <taxon>Bacillota</taxon>
        <taxon>Clostridia</taxon>
        <taxon>Eubacteriales</taxon>
        <taxon>Clostridiales Family XVI. Incertae Sedis</taxon>
        <taxon>Carboxydocella</taxon>
    </lineage>
</organism>
<dbReference type="InterPro" id="IPR045611">
    <property type="entry name" value="DUF6449"/>
</dbReference>
<dbReference type="PANTHER" id="PTHR39177">
    <property type="entry name" value="ABC TRANSPORTER PERMEASE YTRC-RELATED"/>
    <property type="match status" value="1"/>
</dbReference>
<feature type="transmembrane region" description="Helical" evidence="1">
    <location>
        <begin position="174"/>
        <end position="195"/>
    </location>
</feature>
<feature type="transmembrane region" description="Helical" evidence="1">
    <location>
        <begin position="112"/>
        <end position="140"/>
    </location>
</feature>